<organism evidence="1 2">
    <name type="scientific">Lasallia pustulata</name>
    <dbReference type="NCBI Taxonomy" id="136370"/>
    <lineage>
        <taxon>Eukaryota</taxon>
        <taxon>Fungi</taxon>
        <taxon>Dikarya</taxon>
        <taxon>Ascomycota</taxon>
        <taxon>Pezizomycotina</taxon>
        <taxon>Lecanoromycetes</taxon>
        <taxon>OSLEUM clade</taxon>
        <taxon>Umbilicariomycetidae</taxon>
        <taxon>Umbilicariales</taxon>
        <taxon>Umbilicariaceae</taxon>
        <taxon>Lasallia</taxon>
    </lineage>
</organism>
<gene>
    <name evidence="1" type="ORF">FRX48_08455</name>
</gene>
<name>A0A5M8PE45_9LECA</name>
<sequence length="82" mass="10017">MPSMAVRNLVMDHTSSAIFQRNYLPRMICYDNQAAYREEEIQELRDRRDELFQRIRHQFTFIYRAEGHAIYNQYEEAKRAVD</sequence>
<dbReference type="EMBL" id="VXIT01000016">
    <property type="protein sequence ID" value="KAA6407617.1"/>
    <property type="molecule type" value="Genomic_DNA"/>
</dbReference>
<evidence type="ECO:0000313" key="2">
    <source>
        <dbReference type="Proteomes" id="UP000324767"/>
    </source>
</evidence>
<proteinExistence type="predicted"/>
<dbReference type="Proteomes" id="UP000324767">
    <property type="component" value="Unassembled WGS sequence"/>
</dbReference>
<comment type="caution">
    <text evidence="1">The sequence shown here is derived from an EMBL/GenBank/DDBJ whole genome shotgun (WGS) entry which is preliminary data.</text>
</comment>
<protein>
    <submittedName>
        <fullName evidence="1">Uncharacterized protein</fullName>
    </submittedName>
</protein>
<dbReference type="AlphaFoldDB" id="A0A5M8PE45"/>
<dbReference type="OrthoDB" id="3544487at2759"/>
<evidence type="ECO:0000313" key="1">
    <source>
        <dbReference type="EMBL" id="KAA6407617.1"/>
    </source>
</evidence>
<reference evidence="1 2" key="1">
    <citation type="submission" date="2019-09" db="EMBL/GenBank/DDBJ databases">
        <title>The hologenome of the rock-dwelling lichen Lasallia pustulata.</title>
        <authorList>
            <person name="Greshake Tzovaras B."/>
            <person name="Segers F."/>
            <person name="Bicker A."/>
            <person name="Dal Grande F."/>
            <person name="Otte J."/>
            <person name="Hankeln T."/>
            <person name="Schmitt I."/>
            <person name="Ebersberger I."/>
        </authorList>
    </citation>
    <scope>NUCLEOTIDE SEQUENCE [LARGE SCALE GENOMIC DNA]</scope>
    <source>
        <strain evidence="1">A1-1</strain>
    </source>
</reference>
<accession>A0A5M8PE45</accession>